<comment type="caution">
    <text evidence="1">The sequence shown here is derived from an EMBL/GenBank/DDBJ whole genome shotgun (WGS) entry which is preliminary data.</text>
</comment>
<gene>
    <name evidence="1" type="ORF">BN12_1440016</name>
</gene>
<dbReference type="EMBL" id="CAJB01000051">
    <property type="protein sequence ID" value="CCH76757.1"/>
    <property type="molecule type" value="Genomic_DNA"/>
</dbReference>
<reference evidence="1 2" key="1">
    <citation type="journal article" date="2013" name="ISME J.">
        <title>A metabolic model for members of the genus Tetrasphaera involved in enhanced biological phosphorus removal.</title>
        <authorList>
            <person name="Kristiansen R."/>
            <person name="Nguyen H.T.T."/>
            <person name="Saunders A.M."/>
            <person name="Nielsen J.L."/>
            <person name="Wimmer R."/>
            <person name="Le V.Q."/>
            <person name="McIlroy S.J."/>
            <person name="Petrovski S."/>
            <person name="Seviour R.J."/>
            <person name="Calteau A."/>
            <person name="Nielsen K.L."/>
            <person name="Nielsen P.H."/>
        </authorList>
    </citation>
    <scope>NUCLEOTIDE SEQUENCE [LARGE SCALE GENOMIC DNA]</scope>
    <source>
        <strain evidence="1 2">T1-X7</strain>
    </source>
</reference>
<dbReference type="Proteomes" id="UP000035721">
    <property type="component" value="Unassembled WGS sequence"/>
</dbReference>
<name>A0A077LVE5_9MICO</name>
<accession>A0A077LVE5</accession>
<protein>
    <submittedName>
        <fullName evidence="1">Uncharacterized protein</fullName>
    </submittedName>
</protein>
<organism evidence="1 2">
    <name type="scientific">Nostocoides japonicum T1-X7</name>
    <dbReference type="NCBI Taxonomy" id="1194083"/>
    <lineage>
        <taxon>Bacteria</taxon>
        <taxon>Bacillati</taxon>
        <taxon>Actinomycetota</taxon>
        <taxon>Actinomycetes</taxon>
        <taxon>Micrococcales</taxon>
        <taxon>Intrasporangiaceae</taxon>
        <taxon>Nostocoides</taxon>
    </lineage>
</organism>
<evidence type="ECO:0000313" key="2">
    <source>
        <dbReference type="Proteomes" id="UP000035721"/>
    </source>
</evidence>
<evidence type="ECO:0000313" key="1">
    <source>
        <dbReference type="EMBL" id="CCH76757.1"/>
    </source>
</evidence>
<sequence>MGAGYLDSGRARAVEVWGDLAVGAGYLDPGRARAVEV</sequence>
<proteinExistence type="predicted"/>
<keyword evidence="2" id="KW-1185">Reference proteome</keyword>
<dbReference type="AlphaFoldDB" id="A0A077LVE5"/>